<dbReference type="InterPro" id="IPR016193">
    <property type="entry name" value="Cytidine_deaminase-like"/>
</dbReference>
<reference evidence="2 3" key="2">
    <citation type="submission" date="2016-03" db="EMBL/GenBank/DDBJ databases">
        <title>Microsymbionts genomes from the relict species Vavilovia formosa (Stev.) Fed.</title>
        <authorList>
            <person name="Kopat V."/>
            <person name="Chirak E."/>
            <person name="Kimeklis A."/>
            <person name="Andronov E."/>
        </authorList>
    </citation>
    <scope>NUCLEOTIDE SEQUENCE [LARGE SCALE GENOMIC DNA]</scope>
    <source>
        <strain evidence="2 3">Vaf07</strain>
    </source>
</reference>
<gene>
    <name evidence="1" type="primary">purH_1</name>
    <name evidence="2" type="ORF">A4A58_03585</name>
    <name evidence="1" type="ORF">PROKKA_00727</name>
</gene>
<reference evidence="1" key="1">
    <citation type="submission" date="2015-10" db="EMBL/GenBank/DDBJ databases">
        <title>Evolution marks in rhizobial microsymbionts genomes from the relict species Vavilovia formosa (Stev.) Fed.</title>
        <authorList>
            <person name="Kopat V."/>
        </authorList>
    </citation>
    <scope>NUCLEOTIDE SEQUENCE</scope>
    <source>
        <strain evidence="1">Vaf-07</strain>
    </source>
</reference>
<name>A0A109ZYC5_9BRAD</name>
<dbReference type="Proteomes" id="UP000076574">
    <property type="component" value="Unassembled WGS sequence"/>
</dbReference>
<dbReference type="EMBL" id="KT955714">
    <property type="protein sequence ID" value="AMH39538.1"/>
    <property type="molecule type" value="Genomic_DNA"/>
</dbReference>
<dbReference type="Gene3D" id="1.10.287.440">
    <property type="match status" value="1"/>
</dbReference>
<dbReference type="RefSeq" id="WP_068729829.1">
    <property type="nucleotide sequence ID" value="NZ_LVYV01000001.1"/>
</dbReference>
<dbReference type="GO" id="GO:0004643">
    <property type="term" value="F:phosphoribosylaminoimidazolecarboxamide formyltransferase activity"/>
    <property type="evidence" value="ECO:0007669"/>
    <property type="project" value="InterPro"/>
</dbReference>
<dbReference type="STRING" id="943830.A4A58_03585"/>
<dbReference type="SUPFAM" id="SSF53927">
    <property type="entry name" value="Cytidine deaminase-like"/>
    <property type="match status" value="1"/>
</dbReference>
<dbReference type="PANTHER" id="PTHR11692:SF0">
    <property type="entry name" value="BIFUNCTIONAL PURINE BIOSYNTHESIS PROTEIN ATIC"/>
    <property type="match status" value="1"/>
</dbReference>
<dbReference type="Gene3D" id="3.40.140.20">
    <property type="match status" value="2"/>
</dbReference>
<protein>
    <submittedName>
        <fullName evidence="1">Bifunctional purine biosynthesis protein PurH</fullName>
    </submittedName>
</protein>
<dbReference type="GO" id="GO:0003937">
    <property type="term" value="F:IMP cyclohydrolase activity"/>
    <property type="evidence" value="ECO:0007669"/>
    <property type="project" value="InterPro"/>
</dbReference>
<organism evidence="1">
    <name type="scientific">Tardiphaga robiniae</name>
    <dbReference type="NCBI Taxonomy" id="943830"/>
    <lineage>
        <taxon>Bacteria</taxon>
        <taxon>Pseudomonadati</taxon>
        <taxon>Pseudomonadota</taxon>
        <taxon>Alphaproteobacteria</taxon>
        <taxon>Hyphomicrobiales</taxon>
        <taxon>Nitrobacteraceae</taxon>
        <taxon>Tardiphaga</taxon>
    </lineage>
</organism>
<dbReference type="InterPro" id="IPR024050">
    <property type="entry name" value="AICAR_Tfase_insert_dom_sf"/>
</dbReference>
<dbReference type="SMART" id="SM00798">
    <property type="entry name" value="AICARFT_IMPCHas"/>
    <property type="match status" value="1"/>
</dbReference>
<accession>A0A109ZYC5</accession>
<keyword evidence="3" id="KW-1185">Reference proteome</keyword>
<sequence>MVKSNFDSIQLRYGLNPNQAFAEIRVEQPSPLAVLSGSPSYINFLDALRGWRLVKELRDRFGLPAAASYKHVNPAGVGLGDGSLDETYRQAHFLPDWNLSPLAIAYIRARQADRISSYGDFISLSDPVDVATALVIKDVASDGVIAPAYDPEALRILRGKRSGRFLVLSIDPSYEPVGVEAKDEFGVTLLQDYDASNIPEISAARIVTARSFTSAKASRGLTLAMIVAKHTQSNAICVAFGDHTLGIGAGQQSRIAATRLACDKAEIYLLYDHPKVRDLHFQQNLSRMEKMNIVDLFLRFDSLSDEERAAVQERLRSAPSPIGPEEKATWIKQKGPVVLASDAAIPFRDNLDRAARTSITHIVQSGGSKRDPEVTIAADQYGMVMFHTGVRHFLH</sequence>
<evidence type="ECO:0000313" key="1">
    <source>
        <dbReference type="EMBL" id="AMH39538.1"/>
    </source>
</evidence>
<dbReference type="GO" id="GO:0005829">
    <property type="term" value="C:cytosol"/>
    <property type="evidence" value="ECO:0007669"/>
    <property type="project" value="TreeGrafter"/>
</dbReference>
<evidence type="ECO:0000313" key="2">
    <source>
        <dbReference type="EMBL" id="KZD25507.1"/>
    </source>
</evidence>
<dbReference type="InterPro" id="IPR024051">
    <property type="entry name" value="AICAR_Tfase_dup_dom_sf"/>
</dbReference>
<dbReference type="AlphaFoldDB" id="A0A109ZYC5"/>
<dbReference type="EMBL" id="LVYV01000001">
    <property type="protein sequence ID" value="KZD25507.1"/>
    <property type="molecule type" value="Genomic_DNA"/>
</dbReference>
<dbReference type="NCBIfam" id="NF005492">
    <property type="entry name" value="PRK07106.1"/>
    <property type="match status" value="1"/>
</dbReference>
<evidence type="ECO:0000313" key="3">
    <source>
        <dbReference type="Proteomes" id="UP000076574"/>
    </source>
</evidence>
<dbReference type="InterPro" id="IPR002695">
    <property type="entry name" value="PurH-like"/>
</dbReference>
<dbReference type="FunFam" id="3.40.140.20:FF:000003">
    <property type="entry name" value="Bifunctional purine biosynthesis protein"/>
    <property type="match status" value="1"/>
</dbReference>
<dbReference type="PANTHER" id="PTHR11692">
    <property type="entry name" value="BIFUNCTIONAL PURINE BIOSYNTHESIS PROTEIN PURH"/>
    <property type="match status" value="1"/>
</dbReference>
<proteinExistence type="predicted"/>
<dbReference type="OrthoDB" id="9802065at2"/>
<dbReference type="Pfam" id="PF01808">
    <property type="entry name" value="AICARFT_IMPCHas"/>
    <property type="match status" value="1"/>
</dbReference>
<dbReference type="GO" id="GO:0006189">
    <property type="term" value="P:'de novo' IMP biosynthetic process"/>
    <property type="evidence" value="ECO:0007669"/>
    <property type="project" value="TreeGrafter"/>
</dbReference>